<dbReference type="InterPro" id="IPR019734">
    <property type="entry name" value="TPR_rpt"/>
</dbReference>
<protein>
    <submittedName>
        <fullName evidence="1">Uncharacterized protein</fullName>
    </submittedName>
</protein>
<evidence type="ECO:0000313" key="1">
    <source>
        <dbReference type="EMBL" id="OGL47511.1"/>
    </source>
</evidence>
<dbReference type="Proteomes" id="UP000178435">
    <property type="component" value="Unassembled WGS sequence"/>
</dbReference>
<proteinExistence type="predicted"/>
<organism evidence="1 2">
    <name type="scientific">Candidatus Schekmanbacteria bacterium RBG_16_38_11</name>
    <dbReference type="NCBI Taxonomy" id="1817880"/>
    <lineage>
        <taxon>Bacteria</taxon>
        <taxon>Candidatus Schekmaniibacteriota</taxon>
    </lineage>
</organism>
<dbReference type="InterPro" id="IPR011990">
    <property type="entry name" value="TPR-like_helical_dom_sf"/>
</dbReference>
<evidence type="ECO:0000313" key="2">
    <source>
        <dbReference type="Proteomes" id="UP000178435"/>
    </source>
</evidence>
<sequence>MKSFRLKKILFLVSTFLFLPYLTLSAQIKPEPSNINNKSIFTSSIEKSIDYLYNLDFDKAKLELNKAIEADKENPAGYFYTAMVYWERILSNPYDKEAFNLFQDWTSKSIEVAEKRIKEKGKDSESLFYLGGSYGFKARRDLIKKDWWQALWNARKGRFYLKEAFELNPQNYDTYLGLGMYDYFLDKMPKIIKFFSFFLSLSGNKTLGLEELTKCATQGKFAKTEAKYVIVSIYTYLEKDYSKALPFAIELNEKYPRNPRFYYTTAIVYSKMKIWDEALKLTDEISEKTKKGEPNFTSDWIPKVDYLKGEIYREKQNYSQALSFYNLAINSDLAKDTWVLPWSNLRIGMIFDLLGQRKMAVAKYRKVLELKDISEENTYAHEFAKKYLSSPYSKNESEVPE</sequence>
<dbReference type="Gene3D" id="1.25.40.10">
    <property type="entry name" value="Tetratricopeptide repeat domain"/>
    <property type="match status" value="2"/>
</dbReference>
<reference evidence="1 2" key="1">
    <citation type="journal article" date="2016" name="Nat. Commun.">
        <title>Thousands of microbial genomes shed light on interconnected biogeochemical processes in an aquifer system.</title>
        <authorList>
            <person name="Anantharaman K."/>
            <person name="Brown C.T."/>
            <person name="Hug L.A."/>
            <person name="Sharon I."/>
            <person name="Castelle C.J."/>
            <person name="Probst A.J."/>
            <person name="Thomas B.C."/>
            <person name="Singh A."/>
            <person name="Wilkins M.J."/>
            <person name="Karaoz U."/>
            <person name="Brodie E.L."/>
            <person name="Williams K.H."/>
            <person name="Hubbard S.S."/>
            <person name="Banfield J.F."/>
        </authorList>
    </citation>
    <scope>NUCLEOTIDE SEQUENCE [LARGE SCALE GENOMIC DNA]</scope>
</reference>
<dbReference type="AlphaFoldDB" id="A0A1F7S1C1"/>
<accession>A0A1F7S1C1</accession>
<dbReference type="EMBL" id="MGDF01000011">
    <property type="protein sequence ID" value="OGL47511.1"/>
    <property type="molecule type" value="Genomic_DNA"/>
</dbReference>
<comment type="caution">
    <text evidence="1">The sequence shown here is derived from an EMBL/GenBank/DDBJ whole genome shotgun (WGS) entry which is preliminary data.</text>
</comment>
<gene>
    <name evidence="1" type="ORF">A2149_01065</name>
</gene>
<name>A0A1F7S1C1_9BACT</name>
<dbReference type="Pfam" id="PF13181">
    <property type="entry name" value="TPR_8"/>
    <property type="match status" value="2"/>
</dbReference>
<dbReference type="SUPFAM" id="SSF48452">
    <property type="entry name" value="TPR-like"/>
    <property type="match status" value="2"/>
</dbReference>